<dbReference type="AlphaFoldDB" id="A0A151AGS3"/>
<gene>
    <name evidence="2" type="ORF">HAPAU_19120</name>
</gene>
<evidence type="ECO:0000256" key="1">
    <source>
        <dbReference type="SAM" id="MobiDB-lite"/>
    </source>
</evidence>
<comment type="caution">
    <text evidence="2">The sequence shown here is derived from an EMBL/GenBank/DDBJ whole genome shotgun (WGS) entry which is preliminary data.</text>
</comment>
<evidence type="ECO:0000313" key="2">
    <source>
        <dbReference type="EMBL" id="KYH26804.1"/>
    </source>
</evidence>
<name>A0A151AGS3_9EURY</name>
<keyword evidence="3" id="KW-1185">Reference proteome</keyword>
<accession>A0A151AGS3</accession>
<feature type="compositionally biased region" description="Basic residues" evidence="1">
    <location>
        <begin position="253"/>
        <end position="265"/>
    </location>
</feature>
<protein>
    <submittedName>
        <fullName evidence="2">Uncharacterized protein</fullName>
    </submittedName>
</protein>
<feature type="region of interest" description="Disordered" evidence="1">
    <location>
        <begin position="228"/>
        <end position="265"/>
    </location>
</feature>
<proteinExistence type="predicted"/>
<feature type="compositionally biased region" description="Basic residues" evidence="1">
    <location>
        <begin position="75"/>
        <end position="87"/>
    </location>
</feature>
<evidence type="ECO:0000313" key="3">
    <source>
        <dbReference type="Proteomes" id="UP000075321"/>
    </source>
</evidence>
<dbReference type="Proteomes" id="UP000075321">
    <property type="component" value="Unassembled WGS sequence"/>
</dbReference>
<feature type="region of interest" description="Disordered" evidence="1">
    <location>
        <begin position="70"/>
        <end position="113"/>
    </location>
</feature>
<organism evidence="2 3">
    <name type="scientific">Halalkalicoccus paucihalophilus</name>
    <dbReference type="NCBI Taxonomy" id="1008153"/>
    <lineage>
        <taxon>Archaea</taxon>
        <taxon>Methanobacteriati</taxon>
        <taxon>Methanobacteriota</taxon>
        <taxon>Stenosarchaea group</taxon>
        <taxon>Halobacteria</taxon>
        <taxon>Halobacteriales</taxon>
        <taxon>Halococcaceae</taxon>
        <taxon>Halalkalicoccus</taxon>
    </lineage>
</organism>
<dbReference type="EMBL" id="LTAZ01000004">
    <property type="protein sequence ID" value="KYH26804.1"/>
    <property type="molecule type" value="Genomic_DNA"/>
</dbReference>
<reference evidence="2 3" key="1">
    <citation type="submission" date="2016-02" db="EMBL/GenBank/DDBJ databases">
        <title>Genome sequence of Halalkalicoccus paucihalophilus DSM 24557.</title>
        <authorList>
            <person name="Poehlein A."/>
            <person name="Daniel R."/>
        </authorList>
    </citation>
    <scope>NUCLEOTIDE SEQUENCE [LARGE SCALE GENOMIC DNA]</scope>
    <source>
        <strain evidence="2 3">DSM 24557</strain>
    </source>
</reference>
<sequence>MSNTPALIFAVWSPLNYQYLCPLSNRGRPCSVLRTVGCRSARTAILTVRKRPPAASLMFRLVAPERHRLAERPRIRNRPKRSSRRPYRGSSIGSIVDSPGHSDRMDTSASHVSSSFQRREITMMLGVVGFDARGHTSIDGRRCALWRCDLSLHEGDFRDPSSGHDALVITCICILLSTVPTSAGTRQQRDSDTRCLPASTGGVSVLRISDGRRPVVPFRFRFVRSPPPRRAPAYPARARARSRVARASVLRGPRGRRRTRHRSRR</sequence>